<protein>
    <recommendedName>
        <fullName evidence="1">ATP phosphoribosyltransferase</fullName>
    </recommendedName>
</protein>
<dbReference type="InterPro" id="IPR015867">
    <property type="entry name" value="N-reg_PII/ATP_PRibTrfase_C"/>
</dbReference>
<dbReference type="PANTHER" id="PTHR41774:SF1">
    <property type="entry name" value="NGG1P INTERACTING FACTOR NIF3"/>
    <property type="match status" value="1"/>
</dbReference>
<evidence type="ECO:0000313" key="3">
    <source>
        <dbReference type="EMBL" id="TWU78502.1"/>
    </source>
</evidence>
<evidence type="ECO:0000313" key="4">
    <source>
        <dbReference type="Proteomes" id="UP000317257"/>
    </source>
</evidence>
<dbReference type="PANTHER" id="PTHR41774">
    <property type="match status" value="1"/>
</dbReference>
<reference evidence="4" key="1">
    <citation type="submission" date="2018-12" db="EMBL/GenBank/DDBJ databases">
        <title>The complete genome of Metarhizium rileyi, a key fungal pathogen of Lepidoptera.</title>
        <authorList>
            <person name="Binneck E."/>
            <person name="Lastra C.C.L."/>
            <person name="Sosa-Gomez D.R."/>
        </authorList>
    </citation>
    <scope>NUCLEOTIDE SEQUENCE [LARGE SCALE GENOMIC DNA]</scope>
    <source>
        <strain evidence="4">Cep018-CH2</strain>
    </source>
</reference>
<dbReference type="EMBL" id="SBHS01000002">
    <property type="protein sequence ID" value="TWU78502.1"/>
    <property type="molecule type" value="Genomic_DNA"/>
</dbReference>
<keyword evidence="2" id="KW-0732">Signal</keyword>
<dbReference type="Gene3D" id="3.30.70.120">
    <property type="match status" value="1"/>
</dbReference>
<name>A0A5C6GL11_METRR</name>
<accession>A0A5C6GL11</accession>
<organism evidence="3 4">
    <name type="scientific">Metarhizium rileyi (strain RCEF 4871)</name>
    <name type="common">Nomuraea rileyi</name>
    <dbReference type="NCBI Taxonomy" id="1649241"/>
    <lineage>
        <taxon>Eukaryota</taxon>
        <taxon>Fungi</taxon>
        <taxon>Dikarya</taxon>
        <taxon>Ascomycota</taxon>
        <taxon>Pezizomycotina</taxon>
        <taxon>Sordariomycetes</taxon>
        <taxon>Hypocreomycetidae</taxon>
        <taxon>Hypocreales</taxon>
        <taxon>Clavicipitaceae</taxon>
        <taxon>Metarhizium</taxon>
    </lineage>
</organism>
<proteinExistence type="predicted"/>
<dbReference type="SUPFAM" id="SSF102705">
    <property type="entry name" value="NIF3 (NGG1p interacting factor 3)-like"/>
    <property type="match status" value="1"/>
</dbReference>
<comment type="caution">
    <text evidence="3">The sequence shown here is derived from an EMBL/GenBank/DDBJ whole genome shotgun (WGS) entry which is preliminary data.</text>
</comment>
<evidence type="ECO:0000256" key="2">
    <source>
        <dbReference type="SAM" id="SignalP"/>
    </source>
</evidence>
<feature type="signal peptide" evidence="2">
    <location>
        <begin position="1"/>
        <end position="24"/>
    </location>
</feature>
<feature type="chain" id="PRO_5023031567" description="ATP phosphoribosyltransferase" evidence="2">
    <location>
        <begin position="25"/>
        <end position="115"/>
    </location>
</feature>
<evidence type="ECO:0000256" key="1">
    <source>
        <dbReference type="ARBA" id="ARBA00020998"/>
    </source>
</evidence>
<gene>
    <name evidence="3" type="ORF">ED733_008983</name>
</gene>
<dbReference type="Proteomes" id="UP000317257">
    <property type="component" value="Unassembled WGS sequence"/>
</dbReference>
<sequence>MSTTFTAVAVFTLVFYVPESHVAACKSAIFAAGAGRFPNSNYTESCWTTIGTGQFRPGAGAKPHIGSIDELELVPEVRVETQCVGEDVCRKVVVALKAAHPYEEPSYQVYKLAHF</sequence>
<dbReference type="InterPro" id="IPR036069">
    <property type="entry name" value="DUF34/NIF3_sf"/>
</dbReference>
<dbReference type="AlphaFoldDB" id="A0A5C6GL11"/>